<dbReference type="InterPro" id="IPR000917">
    <property type="entry name" value="Sulfatase_N"/>
</dbReference>
<feature type="chain" id="PRO_5022716376" evidence="3">
    <location>
        <begin position="21"/>
        <end position="471"/>
    </location>
</feature>
<dbReference type="SUPFAM" id="SSF53649">
    <property type="entry name" value="Alkaline phosphatase-like"/>
    <property type="match status" value="1"/>
</dbReference>
<dbReference type="GO" id="GO:0004065">
    <property type="term" value="F:arylsulfatase activity"/>
    <property type="evidence" value="ECO:0007669"/>
    <property type="project" value="UniProtKB-EC"/>
</dbReference>
<gene>
    <name evidence="5" type="primary">atsA_70</name>
    <name evidence="5" type="ORF">CA13_28900</name>
</gene>
<dbReference type="PANTHER" id="PTHR42693">
    <property type="entry name" value="ARYLSULFATASE FAMILY MEMBER"/>
    <property type="match status" value="1"/>
</dbReference>
<dbReference type="Proteomes" id="UP000315010">
    <property type="component" value="Unassembled WGS sequence"/>
</dbReference>
<comment type="similarity">
    <text evidence="1">Belongs to the sulfatase family.</text>
</comment>
<accession>A0A5C5Z3B5</accession>
<evidence type="ECO:0000256" key="3">
    <source>
        <dbReference type="SAM" id="SignalP"/>
    </source>
</evidence>
<keyword evidence="3" id="KW-0732">Signal</keyword>
<dbReference type="Pfam" id="PF00884">
    <property type="entry name" value="Sulfatase"/>
    <property type="match status" value="1"/>
</dbReference>
<evidence type="ECO:0000313" key="6">
    <source>
        <dbReference type="Proteomes" id="UP000315010"/>
    </source>
</evidence>
<dbReference type="AlphaFoldDB" id="A0A5C5Z3B5"/>
<dbReference type="EMBL" id="SJPJ01000001">
    <property type="protein sequence ID" value="TWT81437.1"/>
    <property type="molecule type" value="Genomic_DNA"/>
</dbReference>
<evidence type="ECO:0000313" key="5">
    <source>
        <dbReference type="EMBL" id="TWT81437.1"/>
    </source>
</evidence>
<dbReference type="InterPro" id="IPR017850">
    <property type="entry name" value="Alkaline_phosphatase_core_sf"/>
</dbReference>
<dbReference type="InterPro" id="IPR050738">
    <property type="entry name" value="Sulfatase"/>
</dbReference>
<feature type="signal peptide" evidence="3">
    <location>
        <begin position="1"/>
        <end position="20"/>
    </location>
</feature>
<protein>
    <submittedName>
        <fullName evidence="5">Arylsulfatase</fullName>
        <ecNumber evidence="5">3.1.6.1</ecNumber>
    </submittedName>
</protein>
<keyword evidence="2 5" id="KW-0378">Hydrolase</keyword>
<dbReference type="PANTHER" id="PTHR42693:SF53">
    <property type="entry name" value="ENDO-4-O-SULFATASE"/>
    <property type="match status" value="1"/>
</dbReference>
<evidence type="ECO:0000256" key="2">
    <source>
        <dbReference type="ARBA" id="ARBA00022801"/>
    </source>
</evidence>
<dbReference type="EC" id="3.1.6.1" evidence="5"/>
<dbReference type="Gene3D" id="3.30.1120.10">
    <property type="match status" value="1"/>
</dbReference>
<comment type="caution">
    <text evidence="5">The sequence shown here is derived from an EMBL/GenBank/DDBJ whole genome shotgun (WGS) entry which is preliminary data.</text>
</comment>
<feature type="domain" description="Sulfatase N-terminal" evidence="4">
    <location>
        <begin position="36"/>
        <end position="339"/>
    </location>
</feature>
<evidence type="ECO:0000256" key="1">
    <source>
        <dbReference type="ARBA" id="ARBA00008779"/>
    </source>
</evidence>
<dbReference type="OrthoDB" id="279611at2"/>
<reference evidence="5 6" key="1">
    <citation type="submission" date="2019-02" db="EMBL/GenBank/DDBJ databases">
        <title>Deep-cultivation of Planctomycetes and their phenomic and genomic characterization uncovers novel biology.</title>
        <authorList>
            <person name="Wiegand S."/>
            <person name="Jogler M."/>
            <person name="Boedeker C."/>
            <person name="Pinto D."/>
            <person name="Vollmers J."/>
            <person name="Rivas-Marin E."/>
            <person name="Kohn T."/>
            <person name="Peeters S.H."/>
            <person name="Heuer A."/>
            <person name="Rast P."/>
            <person name="Oberbeckmann S."/>
            <person name="Bunk B."/>
            <person name="Jeske O."/>
            <person name="Meyerdierks A."/>
            <person name="Storesund J.E."/>
            <person name="Kallscheuer N."/>
            <person name="Luecker S."/>
            <person name="Lage O.M."/>
            <person name="Pohl T."/>
            <person name="Merkel B.J."/>
            <person name="Hornburger P."/>
            <person name="Mueller R.-W."/>
            <person name="Bruemmer F."/>
            <person name="Labrenz M."/>
            <person name="Spormann A.M."/>
            <person name="Op Den Camp H."/>
            <person name="Overmann J."/>
            <person name="Amann R."/>
            <person name="Jetten M.S.M."/>
            <person name="Mascher T."/>
            <person name="Medema M.H."/>
            <person name="Devos D.P."/>
            <person name="Kaster A.-K."/>
            <person name="Ovreas L."/>
            <person name="Rohde M."/>
            <person name="Galperin M.Y."/>
            <person name="Jogler C."/>
        </authorList>
    </citation>
    <scope>NUCLEOTIDE SEQUENCE [LARGE SCALE GENOMIC DNA]</scope>
    <source>
        <strain evidence="5 6">CA13</strain>
    </source>
</reference>
<organism evidence="5 6">
    <name type="scientific">Novipirellula herctigrandis</name>
    <dbReference type="NCBI Taxonomy" id="2527986"/>
    <lineage>
        <taxon>Bacteria</taxon>
        <taxon>Pseudomonadati</taxon>
        <taxon>Planctomycetota</taxon>
        <taxon>Planctomycetia</taxon>
        <taxon>Pirellulales</taxon>
        <taxon>Pirellulaceae</taxon>
        <taxon>Novipirellula</taxon>
    </lineage>
</organism>
<sequence length="471" mass="52841" precursor="true">MHKTTILLFHVMLCALNVTAGEAAQEEAKHEHTLKPNLLLIYCDDLGWGDVSFNGHPIVKTPNIDALAAEGMIFDHNYAGAPHCSPSRVALMLGKASYRVGFYDIVGRGDMKLPEKETTIAELLRDDGYSTFHGGKWHMDPSNTDPQVATKRHGFDESVDSGMATNVVADFSKWLKPADTAAKPFFAYLAFHESHMPVEKYAPESFRQKFRPVDEDAFKTIRYGGDRVERNKAKRATREVYYGCVAQLDSAMGDLVRLLKERGLFDNTLIYFSSDNGPEHRNSYSWGTPGDYRGAKGHIHEGGIRVPGFAVWPGKIKPRQRSETPIHAWDVLPTFAEAATAKLTVECDGQSFLPVTRGETLHRRTPLYWSWYNARGGVNYAIRVGNWKLLAIAEPRPSGRKVVEHIKQAGFSGYELYDLKSDPNENNDLAESRPDELERMKELFLPLHKDIVSNGPMLNMNGDKASRKTRG</sequence>
<dbReference type="RefSeq" id="WP_146397366.1">
    <property type="nucleotide sequence ID" value="NZ_SJPJ01000001.1"/>
</dbReference>
<name>A0A5C5Z3B5_9BACT</name>
<keyword evidence="6" id="KW-1185">Reference proteome</keyword>
<proteinExistence type="inferred from homology"/>
<dbReference type="Gene3D" id="3.40.720.10">
    <property type="entry name" value="Alkaline Phosphatase, subunit A"/>
    <property type="match status" value="1"/>
</dbReference>
<evidence type="ECO:0000259" key="4">
    <source>
        <dbReference type="Pfam" id="PF00884"/>
    </source>
</evidence>